<evidence type="ECO:0000259" key="1">
    <source>
        <dbReference type="Pfam" id="PF00535"/>
    </source>
</evidence>
<dbReference type="Pfam" id="PF00535">
    <property type="entry name" value="Glycos_transf_2"/>
    <property type="match status" value="1"/>
</dbReference>
<dbReference type="Gene3D" id="3.90.550.10">
    <property type="entry name" value="Spore Coat Polysaccharide Biosynthesis Protein SpsA, Chain A"/>
    <property type="match status" value="1"/>
</dbReference>
<name>A0A0P1IVE3_9RHOB</name>
<dbReference type="PANTHER" id="PTHR43685">
    <property type="entry name" value="GLYCOSYLTRANSFERASE"/>
    <property type="match status" value="1"/>
</dbReference>
<feature type="domain" description="Glycosyltransferase 2-like" evidence="1">
    <location>
        <begin position="8"/>
        <end position="107"/>
    </location>
</feature>
<dbReference type="RefSeq" id="WP_058316527.1">
    <property type="nucleotide sequence ID" value="NZ_CYTO01000024.1"/>
</dbReference>
<dbReference type="PANTHER" id="PTHR43685:SF2">
    <property type="entry name" value="GLYCOSYLTRANSFERASE 2-LIKE DOMAIN-CONTAINING PROTEIN"/>
    <property type="match status" value="1"/>
</dbReference>
<sequence>MTSLANICVVIPTYNAEKTIGAAVLSALAQPEVVEVIVVDDCSSDKSAESAEKAGAGDARLTVIRQQKNGGPAAARNAALQASRADFIALLDSDDVYAPQRFSKIVADEPFDMIADNIAFVPEDRILDDLFFSGLAESEADCSVISLENMIEGNISRPGEHRAELGFLKPIISRAFLEKHGLKYQSDLRLGEDFDLYLKMLAKGAVFLKCNNVGYVARVRADSLSGSHSGRDLEALYHSVRASRDNFEMSHSCQNQLDNYLSQLRQRFLLHRFLETKRENGLLAAALYSVRPLSRFLPISTAVLRDKLQPDRTEKAQEVPAIRYLYPV</sequence>
<reference evidence="3" key="1">
    <citation type="submission" date="2015-09" db="EMBL/GenBank/DDBJ databases">
        <authorList>
            <person name="Rodrigo-Torres Lidia"/>
            <person name="Arahal R.David."/>
        </authorList>
    </citation>
    <scope>NUCLEOTIDE SEQUENCE [LARGE SCALE GENOMIC DNA]</scope>
    <source>
        <strain evidence="3">CECT 5114</strain>
    </source>
</reference>
<evidence type="ECO:0000313" key="2">
    <source>
        <dbReference type="EMBL" id="CUK27613.1"/>
    </source>
</evidence>
<accession>A0A0P1IVE3</accession>
<dbReference type="Proteomes" id="UP000051184">
    <property type="component" value="Unassembled WGS sequence"/>
</dbReference>
<keyword evidence="3" id="KW-1185">Reference proteome</keyword>
<protein>
    <submittedName>
        <fullName evidence="2">Putative glycosyltransferase EpsJ</fullName>
        <ecNumber evidence="2">2.4.-.-</ecNumber>
    </submittedName>
</protein>
<dbReference type="EC" id="2.4.-.-" evidence="2"/>
<dbReference type="STRING" id="1715691.TA5113_02579"/>
<dbReference type="InterPro" id="IPR050834">
    <property type="entry name" value="Glycosyltransf_2"/>
</dbReference>
<dbReference type="InterPro" id="IPR029044">
    <property type="entry name" value="Nucleotide-diphossugar_trans"/>
</dbReference>
<dbReference type="InterPro" id="IPR001173">
    <property type="entry name" value="Glyco_trans_2-like"/>
</dbReference>
<evidence type="ECO:0000313" key="3">
    <source>
        <dbReference type="Proteomes" id="UP000051184"/>
    </source>
</evidence>
<dbReference type="SUPFAM" id="SSF53448">
    <property type="entry name" value="Nucleotide-diphospho-sugar transferases"/>
    <property type="match status" value="1"/>
</dbReference>
<keyword evidence="2" id="KW-0808">Transferase</keyword>
<gene>
    <name evidence="2" type="primary">epsJ_3</name>
    <name evidence="2" type="ORF">TA5114_03441</name>
</gene>
<keyword evidence="2" id="KW-0328">Glycosyltransferase</keyword>
<dbReference type="CDD" id="cd00761">
    <property type="entry name" value="Glyco_tranf_GTA_type"/>
    <property type="match status" value="1"/>
</dbReference>
<dbReference type="GO" id="GO:0016757">
    <property type="term" value="F:glycosyltransferase activity"/>
    <property type="evidence" value="ECO:0007669"/>
    <property type="project" value="UniProtKB-KW"/>
</dbReference>
<dbReference type="OrthoDB" id="5291101at2"/>
<organism evidence="2 3">
    <name type="scientific">Cognatishimia activa</name>
    <dbReference type="NCBI Taxonomy" id="1715691"/>
    <lineage>
        <taxon>Bacteria</taxon>
        <taxon>Pseudomonadati</taxon>
        <taxon>Pseudomonadota</taxon>
        <taxon>Alphaproteobacteria</taxon>
        <taxon>Rhodobacterales</taxon>
        <taxon>Paracoccaceae</taxon>
        <taxon>Cognatishimia</taxon>
    </lineage>
</organism>
<dbReference type="AlphaFoldDB" id="A0A0P1IVE3"/>
<proteinExistence type="predicted"/>
<dbReference type="EMBL" id="CYUE01000025">
    <property type="protein sequence ID" value="CUK27613.1"/>
    <property type="molecule type" value="Genomic_DNA"/>
</dbReference>